<evidence type="ECO:0000313" key="8">
    <source>
        <dbReference type="EMBL" id="SVC61320.1"/>
    </source>
</evidence>
<reference evidence="8" key="1">
    <citation type="submission" date="2018-05" db="EMBL/GenBank/DDBJ databases">
        <authorList>
            <person name="Lanie J.A."/>
            <person name="Ng W.-L."/>
            <person name="Kazmierczak K.M."/>
            <person name="Andrzejewski T.M."/>
            <person name="Davidsen T.M."/>
            <person name="Wayne K.J."/>
            <person name="Tettelin H."/>
            <person name="Glass J.I."/>
            <person name="Rusch D."/>
            <person name="Podicherti R."/>
            <person name="Tsui H.-C.T."/>
            <person name="Winkler M.E."/>
        </authorList>
    </citation>
    <scope>NUCLEOTIDE SEQUENCE</scope>
</reference>
<evidence type="ECO:0000256" key="7">
    <source>
        <dbReference type="SAM" id="Phobius"/>
    </source>
</evidence>
<dbReference type="InterPro" id="IPR052923">
    <property type="entry name" value="UPF0718"/>
</dbReference>
<keyword evidence="3" id="KW-1003">Cell membrane</keyword>
<dbReference type="AlphaFoldDB" id="A0A382NKZ3"/>
<protein>
    <recommendedName>
        <fullName evidence="9">Permease</fullName>
    </recommendedName>
</protein>
<keyword evidence="6 7" id="KW-0472">Membrane</keyword>
<evidence type="ECO:0000256" key="2">
    <source>
        <dbReference type="ARBA" id="ARBA00006386"/>
    </source>
</evidence>
<sequence length="326" mass="33540">MHIASLFLDALLRVAAESAPYLFLGIAAAALLRAFIPEQQIYRLLGKSSFRSVFLASAIGVPLPLCSCSVIPGAMALRESGASPAATTSFLISTPETGVDSIGITYALMDPIMTIVRPVAAFVSALVTGSAVGLFPASTSAAWTEEPVVDDDCCSTNCDTDTNLPPKEWGASLLDGFRYAFGPLIEDLAPWLAVGFILAALLAVVVPDGMLANIPSGWISSLLMILIATPVYVCAAAATPIAAALIVKGLDPGAALVFLLVGPATNITTILVVSRFMGNKVLTIYLGGVTVSALLFGAAVNAIYSGLSVDASAVMATTENAEVTLV</sequence>
<dbReference type="InterPro" id="IPR005524">
    <property type="entry name" value="DUF318"/>
</dbReference>
<evidence type="ECO:0000256" key="5">
    <source>
        <dbReference type="ARBA" id="ARBA00022989"/>
    </source>
</evidence>
<feature type="transmembrane region" description="Helical" evidence="7">
    <location>
        <begin position="218"/>
        <end position="247"/>
    </location>
</feature>
<dbReference type="Pfam" id="PF03773">
    <property type="entry name" value="ArsP_1"/>
    <property type="match status" value="1"/>
</dbReference>
<dbReference type="GO" id="GO:0005886">
    <property type="term" value="C:plasma membrane"/>
    <property type="evidence" value="ECO:0007669"/>
    <property type="project" value="UniProtKB-SubCell"/>
</dbReference>
<gene>
    <name evidence="8" type="ORF">METZ01_LOCUS314174</name>
</gene>
<name>A0A382NKZ3_9ZZZZ</name>
<feature type="transmembrane region" description="Helical" evidence="7">
    <location>
        <begin position="119"/>
        <end position="137"/>
    </location>
</feature>
<accession>A0A382NKZ3</accession>
<feature type="transmembrane region" description="Helical" evidence="7">
    <location>
        <begin position="188"/>
        <end position="206"/>
    </location>
</feature>
<feature type="non-terminal residue" evidence="8">
    <location>
        <position position="326"/>
    </location>
</feature>
<dbReference type="PANTHER" id="PTHR34184">
    <property type="entry name" value="UPF0718 PROTEIN YCGR"/>
    <property type="match status" value="1"/>
</dbReference>
<dbReference type="EMBL" id="UINC01100905">
    <property type="protein sequence ID" value="SVC61320.1"/>
    <property type="molecule type" value="Genomic_DNA"/>
</dbReference>
<keyword evidence="5 7" id="KW-1133">Transmembrane helix</keyword>
<evidence type="ECO:0000256" key="6">
    <source>
        <dbReference type="ARBA" id="ARBA00023136"/>
    </source>
</evidence>
<proteinExistence type="inferred from homology"/>
<evidence type="ECO:0000256" key="1">
    <source>
        <dbReference type="ARBA" id="ARBA00004651"/>
    </source>
</evidence>
<dbReference type="NCBIfam" id="NF033936">
    <property type="entry name" value="CuZnOut_SO0444"/>
    <property type="match status" value="1"/>
</dbReference>
<feature type="transmembrane region" description="Helical" evidence="7">
    <location>
        <begin position="18"/>
        <end position="36"/>
    </location>
</feature>
<dbReference type="PANTHER" id="PTHR34184:SF4">
    <property type="entry name" value="UPF0718 PROTEIN YCGR"/>
    <property type="match status" value="1"/>
</dbReference>
<keyword evidence="4 7" id="KW-0812">Transmembrane</keyword>
<organism evidence="8">
    <name type="scientific">marine metagenome</name>
    <dbReference type="NCBI Taxonomy" id="408172"/>
    <lineage>
        <taxon>unclassified sequences</taxon>
        <taxon>metagenomes</taxon>
        <taxon>ecological metagenomes</taxon>
    </lineage>
</organism>
<evidence type="ECO:0000256" key="3">
    <source>
        <dbReference type="ARBA" id="ARBA00022475"/>
    </source>
</evidence>
<comment type="subcellular location">
    <subcellularLocation>
        <location evidence="1">Cell membrane</location>
        <topology evidence="1">Multi-pass membrane protein</topology>
    </subcellularLocation>
</comment>
<feature type="transmembrane region" description="Helical" evidence="7">
    <location>
        <begin position="253"/>
        <end position="273"/>
    </location>
</feature>
<comment type="similarity">
    <text evidence="2">Belongs to the UPF0718 family.</text>
</comment>
<evidence type="ECO:0008006" key="9">
    <source>
        <dbReference type="Google" id="ProtNLM"/>
    </source>
</evidence>
<evidence type="ECO:0000256" key="4">
    <source>
        <dbReference type="ARBA" id="ARBA00022692"/>
    </source>
</evidence>
<feature type="transmembrane region" description="Helical" evidence="7">
    <location>
        <begin position="285"/>
        <end position="304"/>
    </location>
</feature>